<dbReference type="SUPFAM" id="SSF111331">
    <property type="entry name" value="NAD kinase/diacylglycerol kinase-like"/>
    <property type="match status" value="1"/>
</dbReference>
<evidence type="ECO:0000313" key="3">
    <source>
        <dbReference type="Proteomes" id="UP000433652"/>
    </source>
</evidence>
<dbReference type="Proteomes" id="UP000433652">
    <property type="component" value="Unassembled WGS sequence"/>
</dbReference>
<organism evidence="2 3">
    <name type="scientific">Croceibacterium salegens</name>
    <dbReference type="NCBI Taxonomy" id="1737568"/>
    <lineage>
        <taxon>Bacteria</taxon>
        <taxon>Pseudomonadati</taxon>
        <taxon>Pseudomonadota</taxon>
        <taxon>Alphaproteobacteria</taxon>
        <taxon>Sphingomonadales</taxon>
        <taxon>Erythrobacteraceae</taxon>
        <taxon>Croceibacterium</taxon>
    </lineage>
</organism>
<dbReference type="GO" id="GO:0016301">
    <property type="term" value="F:kinase activity"/>
    <property type="evidence" value="ECO:0007669"/>
    <property type="project" value="InterPro"/>
</dbReference>
<gene>
    <name evidence="2" type="ORF">GRI89_13065</name>
</gene>
<dbReference type="EMBL" id="WTYM01000052">
    <property type="protein sequence ID" value="MXO60469.1"/>
    <property type="molecule type" value="Genomic_DNA"/>
</dbReference>
<reference evidence="2 3" key="1">
    <citation type="submission" date="2019-12" db="EMBL/GenBank/DDBJ databases">
        <title>Genomic-based taxomic classification of the family Erythrobacteraceae.</title>
        <authorList>
            <person name="Xu L."/>
        </authorList>
    </citation>
    <scope>NUCLEOTIDE SEQUENCE [LARGE SCALE GENOMIC DNA]</scope>
    <source>
        <strain evidence="2 3">MCCC 1K01500</strain>
    </source>
</reference>
<dbReference type="Pfam" id="PF00781">
    <property type="entry name" value="DAGK_cat"/>
    <property type="match status" value="1"/>
</dbReference>
<evidence type="ECO:0000259" key="1">
    <source>
        <dbReference type="Pfam" id="PF00781"/>
    </source>
</evidence>
<sequence length="282" mass="29467">MGAAPDIWLICNPASGSNDAAGLAALEDRCGDLGFRIAGKTVFPEEDLPDGAALDAAGVGLVAIFTGDGTINAVIGRLDGWGGQVLILPGGTMNLLYHRLHGDRPFEEVLRLVAAGEADVRRPGVIGCNRGVALAGLLAGPGTSWFDVRETMRDGDVLGVVESAAQAIGETLAEPGIACREAGSTEGYPLIMLTPHDEGIEVAAYHAETTAEFLSQGWALLRRSFREGPHDVLGTFDRLILASTDGAPFGIMIDGEKREAEAVEEFRLVACGVDLLATATDD</sequence>
<dbReference type="AlphaFoldDB" id="A0A6I4SYL8"/>
<name>A0A6I4SYL8_9SPHN</name>
<evidence type="ECO:0000313" key="2">
    <source>
        <dbReference type="EMBL" id="MXO60469.1"/>
    </source>
</evidence>
<protein>
    <recommendedName>
        <fullName evidence="1">DAGKc domain-containing protein</fullName>
    </recommendedName>
</protein>
<dbReference type="InterPro" id="IPR001206">
    <property type="entry name" value="Diacylglycerol_kinase_cat_dom"/>
</dbReference>
<comment type="caution">
    <text evidence="2">The sequence shown here is derived from an EMBL/GenBank/DDBJ whole genome shotgun (WGS) entry which is preliminary data.</text>
</comment>
<dbReference type="InterPro" id="IPR016064">
    <property type="entry name" value="NAD/diacylglycerol_kinase_sf"/>
</dbReference>
<dbReference type="Gene3D" id="3.40.50.10330">
    <property type="entry name" value="Probable inorganic polyphosphate/atp-NAD kinase, domain 1"/>
    <property type="match status" value="1"/>
</dbReference>
<proteinExistence type="predicted"/>
<dbReference type="InterPro" id="IPR017438">
    <property type="entry name" value="ATP-NAD_kinase_N"/>
</dbReference>
<dbReference type="OrthoDB" id="7199213at2"/>
<keyword evidence="3" id="KW-1185">Reference proteome</keyword>
<accession>A0A6I4SYL8</accession>
<feature type="domain" description="DAGKc" evidence="1">
    <location>
        <begin position="7"/>
        <end position="117"/>
    </location>
</feature>
<dbReference type="RefSeq" id="WP_159796374.1">
    <property type="nucleotide sequence ID" value="NZ_WTYM01000052.1"/>
</dbReference>